<organism evidence="2 3">
    <name type="scientific">Burkholderia vietnamiensis (strain G4 / LMG 22486)</name>
    <name type="common">Burkholderia cepacia (strain R1808)</name>
    <dbReference type="NCBI Taxonomy" id="269482"/>
    <lineage>
        <taxon>Bacteria</taxon>
        <taxon>Pseudomonadati</taxon>
        <taxon>Pseudomonadota</taxon>
        <taxon>Betaproteobacteria</taxon>
        <taxon>Burkholderiales</taxon>
        <taxon>Burkholderiaceae</taxon>
        <taxon>Burkholderia</taxon>
        <taxon>Burkholderia cepacia complex</taxon>
    </lineage>
</organism>
<evidence type="ECO:0000256" key="1">
    <source>
        <dbReference type="SAM" id="SignalP"/>
    </source>
</evidence>
<proteinExistence type="predicted"/>
<gene>
    <name evidence="2" type="ordered locus">Bcep1808_6911</name>
</gene>
<feature type="signal peptide" evidence="1">
    <location>
        <begin position="1"/>
        <end position="27"/>
    </location>
</feature>
<evidence type="ECO:0000313" key="3">
    <source>
        <dbReference type="Proteomes" id="UP000002287"/>
    </source>
</evidence>
<sequence length="371" mass="38391">MMKVKTIGKLALATGAAMLVSSTPAHAQFMGVFQAAMSVVNQATGKLGSKIMGADKPSDLEAERAKFFNAVETQTTGMDKASKAAFQAQLNNQWGSMENALLMRNAQLQHEKSAPLIDLKKVAQDAMGGMAVQMNISSITGGAGGIGDLMQGAAMNGIVSGVNGQPQGANQYARPVYHNGTMADAVTGGLTNVAGTAVSGAVSGAVKSAVDNVGGVFGNSTSGDYEITEGNDPAVFFGKAPAELSARDLYRENGNLGWKRLDGSVAGAEAYAPIAGDEVAKAAVFNFDPATGQIKAAFRVLKATQVDFKKVVDAVSKKYQSQPRFASQGSVLRAVWENGMFVAADSTKVSAGWSSLVNSTYQKATPAVAMN</sequence>
<evidence type="ECO:0000313" key="2">
    <source>
        <dbReference type="EMBL" id="ABO59798.1"/>
    </source>
</evidence>
<dbReference type="KEGG" id="bvi:Bcep1808_6911"/>
<protein>
    <submittedName>
        <fullName evidence="2">Uncharacterized protein</fullName>
    </submittedName>
</protein>
<accession>A4JU45</accession>
<dbReference type="Proteomes" id="UP000002287">
    <property type="component" value="Plasmid pBVIE01"/>
</dbReference>
<feature type="chain" id="PRO_5002670401" evidence="1">
    <location>
        <begin position="28"/>
        <end position="371"/>
    </location>
</feature>
<keyword evidence="2" id="KW-0614">Plasmid</keyword>
<keyword evidence="1" id="KW-0732">Signal</keyword>
<name>A4JU45_BURVG</name>
<dbReference type="EMBL" id="CP000617">
    <property type="protein sequence ID" value="ABO59798.1"/>
    <property type="molecule type" value="Genomic_DNA"/>
</dbReference>
<dbReference type="AlphaFoldDB" id="A4JU45"/>
<reference evidence="2 3" key="1">
    <citation type="submission" date="2007-03" db="EMBL/GenBank/DDBJ databases">
        <title>Complete sequence of plasmid pBVIE01 of Burkholderia vietnamiensis G4.</title>
        <authorList>
            <consortium name="US DOE Joint Genome Institute"/>
            <person name="Copeland A."/>
            <person name="Lucas S."/>
            <person name="Lapidus A."/>
            <person name="Barry K."/>
            <person name="Detter J.C."/>
            <person name="Glavina del Rio T."/>
            <person name="Hammon N."/>
            <person name="Israni S."/>
            <person name="Dalin E."/>
            <person name="Tice H."/>
            <person name="Pitluck S."/>
            <person name="Chain P."/>
            <person name="Malfatti S."/>
            <person name="Shin M."/>
            <person name="Vergez L."/>
            <person name="Schmutz J."/>
            <person name="Larimer F."/>
            <person name="Land M."/>
            <person name="Hauser L."/>
            <person name="Kyrpides N."/>
            <person name="Tiedje J."/>
            <person name="Richardson P."/>
        </authorList>
    </citation>
    <scope>NUCLEOTIDE SEQUENCE [LARGE SCALE GENOMIC DNA]</scope>
    <source>
        <strain evidence="3">G4 / LMG 22486</strain>
        <plasmid evidence="2 3">pBVIE01</plasmid>
    </source>
</reference>
<dbReference type="HOGENOM" id="CLU_745303_0_0_4"/>
<geneLocation type="plasmid" evidence="2 3">
    <name>pBVIE01</name>
</geneLocation>